<name>A0ABR4BLA5_9LECA</name>
<reference evidence="1 2" key="1">
    <citation type="submission" date="2024-09" db="EMBL/GenBank/DDBJ databases">
        <title>Rethinking Asexuality: The Enigmatic Case of Functional Sexual Genes in Lepraria (Stereocaulaceae).</title>
        <authorList>
            <person name="Doellman M."/>
            <person name="Sun Y."/>
            <person name="Barcenas-Pena A."/>
            <person name="Lumbsch H.T."/>
            <person name="Grewe F."/>
        </authorList>
    </citation>
    <scope>NUCLEOTIDE SEQUENCE [LARGE SCALE GENOMIC DNA]</scope>
    <source>
        <strain evidence="1 2">Grewe 0041</strain>
    </source>
</reference>
<accession>A0ABR4BLA5</accession>
<evidence type="ECO:0000313" key="2">
    <source>
        <dbReference type="Proteomes" id="UP001590951"/>
    </source>
</evidence>
<organism evidence="1 2">
    <name type="scientific">Lepraria finkii</name>
    <dbReference type="NCBI Taxonomy" id="1340010"/>
    <lineage>
        <taxon>Eukaryota</taxon>
        <taxon>Fungi</taxon>
        <taxon>Dikarya</taxon>
        <taxon>Ascomycota</taxon>
        <taxon>Pezizomycotina</taxon>
        <taxon>Lecanoromycetes</taxon>
        <taxon>OSLEUM clade</taxon>
        <taxon>Lecanoromycetidae</taxon>
        <taxon>Lecanorales</taxon>
        <taxon>Lecanorineae</taxon>
        <taxon>Stereocaulaceae</taxon>
        <taxon>Lepraria</taxon>
    </lineage>
</organism>
<gene>
    <name evidence="1" type="ORF">ABVK25_001312</name>
</gene>
<sequence length="107" mass="12166">MLSVLGFERASDWKRCFRADSNPFLLIVPLLTRHLLGRQLRLTARKRRYFPAPGASQMSRIAGLHTIVSDVAARKKSNAHCSTILSLYAQKQHFAHNQIQNKGLLRV</sequence>
<proteinExistence type="predicted"/>
<dbReference type="EMBL" id="JBHFEH010000002">
    <property type="protein sequence ID" value="KAL2058584.1"/>
    <property type="molecule type" value="Genomic_DNA"/>
</dbReference>
<evidence type="ECO:0000313" key="1">
    <source>
        <dbReference type="EMBL" id="KAL2058584.1"/>
    </source>
</evidence>
<dbReference type="Proteomes" id="UP001590951">
    <property type="component" value="Unassembled WGS sequence"/>
</dbReference>
<comment type="caution">
    <text evidence="1">The sequence shown here is derived from an EMBL/GenBank/DDBJ whole genome shotgun (WGS) entry which is preliminary data.</text>
</comment>
<keyword evidence="2" id="KW-1185">Reference proteome</keyword>
<protein>
    <submittedName>
        <fullName evidence="1">Uncharacterized protein</fullName>
    </submittedName>
</protein>